<accession>A0A834Y728</accession>
<dbReference type="InterPro" id="IPR009057">
    <property type="entry name" value="Homeodomain-like_sf"/>
</dbReference>
<dbReference type="InterPro" id="IPR001005">
    <property type="entry name" value="SANT/Myb"/>
</dbReference>
<dbReference type="PROSITE" id="PS51294">
    <property type="entry name" value="HTH_MYB"/>
    <property type="match status" value="1"/>
</dbReference>
<evidence type="ECO:0000256" key="1">
    <source>
        <dbReference type="ARBA" id="ARBA00004123"/>
    </source>
</evidence>
<evidence type="ECO:0000313" key="8">
    <source>
        <dbReference type="Proteomes" id="UP000655225"/>
    </source>
</evidence>
<dbReference type="Pfam" id="PF00249">
    <property type="entry name" value="Myb_DNA-binding"/>
    <property type="match status" value="1"/>
</dbReference>
<dbReference type="GO" id="GO:0005634">
    <property type="term" value="C:nucleus"/>
    <property type="evidence" value="ECO:0007669"/>
    <property type="project" value="UniProtKB-SubCell"/>
</dbReference>
<keyword evidence="3" id="KW-0539">Nucleus</keyword>
<dbReference type="Gene3D" id="1.10.10.60">
    <property type="entry name" value="Homeodomain-like"/>
    <property type="match status" value="1"/>
</dbReference>
<evidence type="ECO:0000256" key="2">
    <source>
        <dbReference type="ARBA" id="ARBA00023125"/>
    </source>
</evidence>
<evidence type="ECO:0000313" key="6">
    <source>
        <dbReference type="EMBL" id="KAF8365103.1"/>
    </source>
</evidence>
<proteinExistence type="predicted"/>
<organism evidence="7 8">
    <name type="scientific">Tetracentron sinense</name>
    <name type="common">Spur-leaf</name>
    <dbReference type="NCBI Taxonomy" id="13715"/>
    <lineage>
        <taxon>Eukaryota</taxon>
        <taxon>Viridiplantae</taxon>
        <taxon>Streptophyta</taxon>
        <taxon>Embryophyta</taxon>
        <taxon>Tracheophyta</taxon>
        <taxon>Spermatophyta</taxon>
        <taxon>Magnoliopsida</taxon>
        <taxon>Trochodendrales</taxon>
        <taxon>Trochodendraceae</taxon>
        <taxon>Tetracentron</taxon>
    </lineage>
</organism>
<reference evidence="7 8" key="1">
    <citation type="submission" date="2020-04" db="EMBL/GenBank/DDBJ databases">
        <title>Plant Genome Project.</title>
        <authorList>
            <person name="Zhang R.-G."/>
        </authorList>
    </citation>
    <scope>NUCLEOTIDE SEQUENCE [LARGE SCALE GENOMIC DNA]</scope>
    <source>
        <strain evidence="7">YNK0</strain>
        <tissue evidence="7">Leaf</tissue>
    </source>
</reference>
<dbReference type="GO" id="GO:0003677">
    <property type="term" value="F:DNA binding"/>
    <property type="evidence" value="ECO:0007669"/>
    <property type="project" value="UniProtKB-KW"/>
</dbReference>
<dbReference type="EMBL" id="JABCRI010001004">
    <property type="protein sequence ID" value="KAF8365103.1"/>
    <property type="molecule type" value="Genomic_DNA"/>
</dbReference>
<evidence type="ECO:0000259" key="5">
    <source>
        <dbReference type="PROSITE" id="PS51294"/>
    </source>
</evidence>
<sequence>MGRSPCCEKAHTNKGAWTKEEDQRLINHIRANGEGCWRSLPKAADPQTHRPLNTITTVKSYSDARNSSSPSLLVPEIVNNMSDDAHIKIDSDSAEEGNSSGTTEEQLQQQPELNLDLCISLPFQGQPPCANTAESKQISFEVFAAPPPVVTQAVCLCCQLGFKSSQACDCQTVTAMIPASALHRYYRPLDS</sequence>
<dbReference type="InterPro" id="IPR015495">
    <property type="entry name" value="Myb_TF_plants"/>
</dbReference>
<dbReference type="Proteomes" id="UP000655225">
    <property type="component" value="Unassembled WGS sequence"/>
</dbReference>
<feature type="domain" description="Myb-like" evidence="4">
    <location>
        <begin position="9"/>
        <end position="50"/>
    </location>
</feature>
<dbReference type="InterPro" id="IPR017930">
    <property type="entry name" value="Myb_dom"/>
</dbReference>
<comment type="subcellular location">
    <subcellularLocation>
        <location evidence="1">Nucleus</location>
    </subcellularLocation>
</comment>
<dbReference type="EMBL" id="JABCRI010000024">
    <property type="protein sequence ID" value="KAF8376958.1"/>
    <property type="molecule type" value="Genomic_DNA"/>
</dbReference>
<dbReference type="AlphaFoldDB" id="A0A834Y728"/>
<dbReference type="PANTHER" id="PTHR47999">
    <property type="entry name" value="TRANSCRIPTION FACTOR MYB8-RELATED-RELATED"/>
    <property type="match status" value="1"/>
</dbReference>
<dbReference type="OrthoDB" id="2143914at2759"/>
<name>A0A834Y728_TETSI</name>
<evidence type="ECO:0000259" key="4">
    <source>
        <dbReference type="PROSITE" id="PS50090"/>
    </source>
</evidence>
<evidence type="ECO:0000256" key="3">
    <source>
        <dbReference type="ARBA" id="ARBA00023242"/>
    </source>
</evidence>
<keyword evidence="2" id="KW-0238">DNA-binding</keyword>
<evidence type="ECO:0000313" key="7">
    <source>
        <dbReference type="EMBL" id="KAF8376958.1"/>
    </source>
</evidence>
<protein>
    <submittedName>
        <fullName evidence="7">Uncharacterized protein</fullName>
    </submittedName>
</protein>
<gene>
    <name evidence="7" type="ORF">HHK36_030329</name>
    <name evidence="6" type="ORF">HHK36_032891</name>
</gene>
<feature type="domain" description="HTH myb-type" evidence="5">
    <location>
        <begin position="9"/>
        <end position="39"/>
    </location>
</feature>
<dbReference type="SUPFAM" id="SSF46689">
    <property type="entry name" value="Homeodomain-like"/>
    <property type="match status" value="1"/>
</dbReference>
<dbReference type="PANTHER" id="PTHR47999:SF124">
    <property type="entry name" value="MYB TRANSCRIPTION FACTOR 42"/>
    <property type="match status" value="1"/>
</dbReference>
<keyword evidence="8" id="KW-1185">Reference proteome</keyword>
<dbReference type="CDD" id="cd00167">
    <property type="entry name" value="SANT"/>
    <property type="match status" value="1"/>
</dbReference>
<comment type="caution">
    <text evidence="7">The sequence shown here is derived from an EMBL/GenBank/DDBJ whole genome shotgun (WGS) entry which is preliminary data.</text>
</comment>
<dbReference type="PROSITE" id="PS50090">
    <property type="entry name" value="MYB_LIKE"/>
    <property type="match status" value="1"/>
</dbReference>